<feature type="non-terminal residue" evidence="2">
    <location>
        <position position="122"/>
    </location>
</feature>
<dbReference type="GO" id="GO:0008270">
    <property type="term" value="F:zinc ion binding"/>
    <property type="evidence" value="ECO:0007669"/>
    <property type="project" value="InterPro"/>
</dbReference>
<dbReference type="Pfam" id="PF01807">
    <property type="entry name" value="Zn_ribbon_DnaG"/>
    <property type="match status" value="1"/>
</dbReference>
<sequence length="122" mass="14587">MTKETRNFILWDKQNKRKVEVEAKRISVHEWRALCPFHSDVKHPNLDINDLKRVYICRACGASGHLYEPGFVNKKRPIDEIYDYEDKEGKLIFQVVKYKPKNFKQRRPDPDKPGKFIWNLQG</sequence>
<dbReference type="EMBL" id="BARW01014621">
    <property type="protein sequence ID" value="GAI77964.1"/>
    <property type="molecule type" value="Genomic_DNA"/>
</dbReference>
<evidence type="ECO:0000313" key="2">
    <source>
        <dbReference type="EMBL" id="GAI77964.1"/>
    </source>
</evidence>
<reference evidence="2" key="1">
    <citation type="journal article" date="2014" name="Front. Microbiol.">
        <title>High frequency of phylogenetically diverse reductive dehalogenase-homologous genes in deep subseafloor sedimentary metagenomes.</title>
        <authorList>
            <person name="Kawai M."/>
            <person name="Futagami T."/>
            <person name="Toyoda A."/>
            <person name="Takaki Y."/>
            <person name="Nishi S."/>
            <person name="Hori S."/>
            <person name="Arai W."/>
            <person name="Tsubouchi T."/>
            <person name="Morono Y."/>
            <person name="Uchiyama I."/>
            <person name="Ito T."/>
            <person name="Fujiyama A."/>
            <person name="Inagaki F."/>
            <person name="Takami H."/>
        </authorList>
    </citation>
    <scope>NUCLEOTIDE SEQUENCE</scope>
    <source>
        <strain evidence="2">Expedition CK06-06</strain>
    </source>
</reference>
<accession>X1TD84</accession>
<feature type="domain" description="Zinc finger CHC2-type" evidence="1">
    <location>
        <begin position="28"/>
        <end position="68"/>
    </location>
</feature>
<comment type="caution">
    <text evidence="2">The sequence shown here is derived from an EMBL/GenBank/DDBJ whole genome shotgun (WGS) entry which is preliminary data.</text>
</comment>
<dbReference type="GO" id="GO:0006260">
    <property type="term" value="P:DNA replication"/>
    <property type="evidence" value="ECO:0007669"/>
    <property type="project" value="InterPro"/>
</dbReference>
<dbReference type="Gene3D" id="3.90.580.10">
    <property type="entry name" value="Zinc finger, CHC2-type domain"/>
    <property type="match status" value="1"/>
</dbReference>
<protein>
    <recommendedName>
        <fullName evidence="1">Zinc finger CHC2-type domain-containing protein</fullName>
    </recommendedName>
</protein>
<dbReference type="InterPro" id="IPR002694">
    <property type="entry name" value="Znf_CHC2"/>
</dbReference>
<name>X1TD84_9ZZZZ</name>
<dbReference type="InterPro" id="IPR036977">
    <property type="entry name" value="DNA_primase_Znf_CHC2"/>
</dbReference>
<evidence type="ECO:0000259" key="1">
    <source>
        <dbReference type="Pfam" id="PF01807"/>
    </source>
</evidence>
<organism evidence="2">
    <name type="scientific">marine sediment metagenome</name>
    <dbReference type="NCBI Taxonomy" id="412755"/>
    <lineage>
        <taxon>unclassified sequences</taxon>
        <taxon>metagenomes</taxon>
        <taxon>ecological metagenomes</taxon>
    </lineage>
</organism>
<dbReference type="AlphaFoldDB" id="X1TD84"/>
<dbReference type="SUPFAM" id="SSF57783">
    <property type="entry name" value="Zinc beta-ribbon"/>
    <property type="match status" value="1"/>
</dbReference>
<proteinExistence type="predicted"/>
<gene>
    <name evidence="2" type="ORF">S12H4_25870</name>
</gene>
<dbReference type="GO" id="GO:0003677">
    <property type="term" value="F:DNA binding"/>
    <property type="evidence" value="ECO:0007669"/>
    <property type="project" value="InterPro"/>
</dbReference>
<dbReference type="GO" id="GO:0003899">
    <property type="term" value="F:DNA-directed RNA polymerase activity"/>
    <property type="evidence" value="ECO:0007669"/>
    <property type="project" value="InterPro"/>
</dbReference>